<feature type="compositionally biased region" description="Low complexity" evidence="5">
    <location>
        <begin position="285"/>
        <end position="305"/>
    </location>
</feature>
<feature type="region of interest" description="Disordered" evidence="5">
    <location>
        <begin position="364"/>
        <end position="407"/>
    </location>
</feature>
<feature type="compositionally biased region" description="Acidic residues" evidence="5">
    <location>
        <begin position="370"/>
        <end position="380"/>
    </location>
</feature>
<dbReference type="GO" id="GO:0051959">
    <property type="term" value="F:dynein light intermediate chain binding"/>
    <property type="evidence" value="ECO:0007669"/>
    <property type="project" value="TreeGrafter"/>
</dbReference>
<keyword evidence="3 4" id="KW-0175">Coiled coil</keyword>
<dbReference type="PROSITE" id="PS51776">
    <property type="entry name" value="RH1"/>
    <property type="match status" value="1"/>
</dbReference>
<dbReference type="CDD" id="cd14445">
    <property type="entry name" value="RILP-like"/>
    <property type="match status" value="1"/>
</dbReference>
<dbReference type="GO" id="GO:0031267">
    <property type="term" value="F:small GTPase binding"/>
    <property type="evidence" value="ECO:0007669"/>
    <property type="project" value="TreeGrafter"/>
</dbReference>
<organism evidence="8">
    <name type="scientific">Arion vulgaris</name>
    <dbReference type="NCBI Taxonomy" id="1028688"/>
    <lineage>
        <taxon>Eukaryota</taxon>
        <taxon>Metazoa</taxon>
        <taxon>Spiralia</taxon>
        <taxon>Lophotrochozoa</taxon>
        <taxon>Mollusca</taxon>
        <taxon>Gastropoda</taxon>
        <taxon>Heterobranchia</taxon>
        <taxon>Euthyneura</taxon>
        <taxon>Panpulmonata</taxon>
        <taxon>Eupulmonata</taxon>
        <taxon>Stylommatophora</taxon>
        <taxon>Helicina</taxon>
        <taxon>Arionoidea</taxon>
        <taxon>Arionidae</taxon>
        <taxon>Arion</taxon>
    </lineage>
</organism>
<evidence type="ECO:0000256" key="3">
    <source>
        <dbReference type="ARBA" id="ARBA00023054"/>
    </source>
</evidence>
<dbReference type="AlphaFoldDB" id="A0A0B6ZNV6"/>
<dbReference type="InterPro" id="IPR034743">
    <property type="entry name" value="RH1"/>
</dbReference>
<keyword evidence="2" id="KW-0653">Protein transport</keyword>
<gene>
    <name evidence="8" type="primary">ORF70448</name>
</gene>
<reference evidence="8" key="1">
    <citation type="submission" date="2014-12" db="EMBL/GenBank/DDBJ databases">
        <title>Insight into the proteome of Arion vulgaris.</title>
        <authorList>
            <person name="Aradska J."/>
            <person name="Bulat T."/>
            <person name="Smidak R."/>
            <person name="Sarate P."/>
            <person name="Gangsoo J."/>
            <person name="Sialana F."/>
            <person name="Bilban M."/>
            <person name="Lubec G."/>
        </authorList>
    </citation>
    <scope>NUCLEOTIDE SEQUENCE</scope>
    <source>
        <tissue evidence="8">Skin</tissue>
    </source>
</reference>
<evidence type="ECO:0000256" key="1">
    <source>
        <dbReference type="ARBA" id="ARBA00022448"/>
    </source>
</evidence>
<dbReference type="PANTHER" id="PTHR21502:SF4">
    <property type="entry name" value="RILP-LIKE PROTEIN HOMOLOG"/>
    <property type="match status" value="1"/>
</dbReference>
<evidence type="ECO:0000259" key="6">
    <source>
        <dbReference type="PROSITE" id="PS51776"/>
    </source>
</evidence>
<dbReference type="Pfam" id="PF09744">
    <property type="entry name" value="RH1"/>
    <property type="match status" value="1"/>
</dbReference>
<dbReference type="SUPFAM" id="SSF161256">
    <property type="entry name" value="RILP dimerisation region"/>
    <property type="match status" value="1"/>
</dbReference>
<dbReference type="EMBL" id="HACG01022641">
    <property type="protein sequence ID" value="CEK69506.1"/>
    <property type="molecule type" value="Transcribed_RNA"/>
</dbReference>
<accession>A0A0B6ZNV6</accession>
<sequence>MDTRRCLYSARIMASEEIEAISVTDVYDQAAGIAHEFDKLIHNFGNDSVTELMPRVIRSLEQLETLASRYEKDADEISQLRYKVDKLESEKAEKAQERAKYDQELETIEENWQSEVKELLGVVNRLQDENKRLRDSARSEKHAVVAEFAAKRQETEEEEIKVLTKLKETVDRQREELRGMKRELGQKGVDCDALQAQLERIAKVNADLRRKNTSQKKQAQTLLQERLELETQLHVKDNEVEHIKKLISEQEKYDEQRAAVREVVAATRSIEEDDSEHKDADGKPVMVRTRTVSSSVETDSDQSSVIVSPGSPPASFDLEGKLIIDLKDPNRPRFTLEELRQVLMERNELKTRLIEVEEELAHYKPKDDMNADSETNDGEDEKSSSYMGEEVLVYGPINREPDDKTGVKKESGIRKFFGFLFSDGSPQVQRSQRRLDTLPH</sequence>
<dbReference type="PROSITE" id="PS51777">
    <property type="entry name" value="RH2"/>
    <property type="match status" value="1"/>
</dbReference>
<dbReference type="GO" id="GO:0015031">
    <property type="term" value="P:protein transport"/>
    <property type="evidence" value="ECO:0007669"/>
    <property type="project" value="UniProtKB-KW"/>
</dbReference>
<feature type="region of interest" description="Disordered" evidence="5">
    <location>
        <begin position="268"/>
        <end position="312"/>
    </location>
</feature>
<dbReference type="GO" id="GO:0036064">
    <property type="term" value="C:ciliary basal body"/>
    <property type="evidence" value="ECO:0007669"/>
    <property type="project" value="TreeGrafter"/>
</dbReference>
<dbReference type="Gene3D" id="1.20.58.1770">
    <property type="match status" value="1"/>
</dbReference>
<protein>
    <recommendedName>
        <fullName evidence="9">RH1 domain-containing protein</fullName>
    </recommendedName>
</protein>
<dbReference type="GO" id="GO:0060271">
    <property type="term" value="P:cilium assembly"/>
    <property type="evidence" value="ECO:0007669"/>
    <property type="project" value="TreeGrafter"/>
</dbReference>
<evidence type="ECO:0000259" key="7">
    <source>
        <dbReference type="PROSITE" id="PS51777"/>
    </source>
</evidence>
<dbReference type="InterPro" id="IPR034744">
    <property type="entry name" value="RH2"/>
</dbReference>
<proteinExistence type="predicted"/>
<evidence type="ECO:0000313" key="8">
    <source>
        <dbReference type="EMBL" id="CEK69506.1"/>
    </source>
</evidence>
<name>A0A0B6ZNV6_9EUPU</name>
<evidence type="ECO:0000256" key="2">
    <source>
        <dbReference type="ARBA" id="ARBA00022927"/>
    </source>
</evidence>
<dbReference type="InterPro" id="IPR021563">
    <property type="entry name" value="RILP_dimer"/>
</dbReference>
<dbReference type="Pfam" id="PF11461">
    <property type="entry name" value="RILP"/>
    <property type="match status" value="1"/>
</dbReference>
<evidence type="ECO:0000256" key="4">
    <source>
        <dbReference type="SAM" id="Coils"/>
    </source>
</evidence>
<evidence type="ECO:0000256" key="5">
    <source>
        <dbReference type="SAM" id="MobiDB-lite"/>
    </source>
</evidence>
<feature type="coiled-coil region" evidence="4">
    <location>
        <begin position="60"/>
        <end position="232"/>
    </location>
</feature>
<dbReference type="GO" id="GO:0005737">
    <property type="term" value="C:cytoplasm"/>
    <property type="evidence" value="ECO:0007669"/>
    <property type="project" value="TreeGrafter"/>
</dbReference>
<dbReference type="Gene3D" id="6.10.230.10">
    <property type="match status" value="1"/>
</dbReference>
<dbReference type="InterPro" id="IPR051241">
    <property type="entry name" value="DZIP_RILPL"/>
</dbReference>
<feature type="domain" description="RH2" evidence="7">
    <location>
        <begin position="331"/>
        <end position="416"/>
    </location>
</feature>
<keyword evidence="1" id="KW-0813">Transport</keyword>
<evidence type="ECO:0008006" key="9">
    <source>
        <dbReference type="Google" id="ProtNLM"/>
    </source>
</evidence>
<feature type="domain" description="RH1" evidence="6">
    <location>
        <begin position="9"/>
        <end position="97"/>
    </location>
</feature>
<dbReference type="GO" id="GO:0046983">
    <property type="term" value="F:protein dimerization activity"/>
    <property type="evidence" value="ECO:0007669"/>
    <property type="project" value="InterPro"/>
</dbReference>
<dbReference type="PANTHER" id="PTHR21502">
    <property type="entry name" value="ZINC FINGER PROTEIN DZIP1"/>
    <property type="match status" value="1"/>
</dbReference>